<dbReference type="EMBL" id="BSNI01000002">
    <property type="protein sequence ID" value="GLQ18349.1"/>
    <property type="molecule type" value="Genomic_DNA"/>
</dbReference>
<dbReference type="InterPro" id="IPR009506">
    <property type="entry name" value="YjiS-like"/>
</dbReference>
<accession>A0ABQ5USU5</accession>
<dbReference type="Proteomes" id="UP001161405">
    <property type="component" value="Unassembled WGS sequence"/>
</dbReference>
<evidence type="ECO:0000259" key="1">
    <source>
        <dbReference type="Pfam" id="PF06568"/>
    </source>
</evidence>
<comment type="caution">
    <text evidence="2">The sequence shown here is derived from an EMBL/GenBank/DDBJ whole genome shotgun (WGS) entry which is preliminary data.</text>
</comment>
<evidence type="ECO:0000313" key="2">
    <source>
        <dbReference type="EMBL" id="GLQ18349.1"/>
    </source>
</evidence>
<protein>
    <recommendedName>
        <fullName evidence="1">YjiS-like domain-containing protein</fullName>
    </recommendedName>
</protein>
<dbReference type="RefSeq" id="WP_284365229.1">
    <property type="nucleotide sequence ID" value="NZ_BSNI01000002.1"/>
</dbReference>
<reference evidence="2" key="2">
    <citation type="submission" date="2023-01" db="EMBL/GenBank/DDBJ databases">
        <title>Draft genome sequence of Maritalea porphyrae strain NBRC 107169.</title>
        <authorList>
            <person name="Sun Q."/>
            <person name="Mori K."/>
        </authorList>
    </citation>
    <scope>NUCLEOTIDE SEQUENCE</scope>
    <source>
        <strain evidence="2">NBRC 107169</strain>
    </source>
</reference>
<name>A0ABQ5USU5_9HYPH</name>
<reference evidence="2" key="1">
    <citation type="journal article" date="2014" name="Int. J. Syst. Evol. Microbiol.">
        <title>Complete genome of a new Firmicutes species belonging to the dominant human colonic microbiota ('Ruminococcus bicirculans') reveals two chromosomes and a selective capacity to utilize plant glucans.</title>
        <authorList>
            <consortium name="NISC Comparative Sequencing Program"/>
            <person name="Wegmann U."/>
            <person name="Louis P."/>
            <person name="Goesmann A."/>
            <person name="Henrissat B."/>
            <person name="Duncan S.H."/>
            <person name="Flint H.J."/>
        </authorList>
    </citation>
    <scope>NUCLEOTIDE SEQUENCE</scope>
    <source>
        <strain evidence="2">NBRC 107169</strain>
    </source>
</reference>
<feature type="domain" description="YjiS-like" evidence="1">
    <location>
        <begin position="6"/>
        <end position="38"/>
    </location>
</feature>
<sequence>MALTNSLRRWASYRKTVRALNALDERGLNDLGINRGDIVAVARSQAERI</sequence>
<organism evidence="2 3">
    <name type="scientific">Maritalea porphyrae</name>
    <dbReference type="NCBI Taxonomy" id="880732"/>
    <lineage>
        <taxon>Bacteria</taxon>
        <taxon>Pseudomonadati</taxon>
        <taxon>Pseudomonadota</taxon>
        <taxon>Alphaproteobacteria</taxon>
        <taxon>Hyphomicrobiales</taxon>
        <taxon>Devosiaceae</taxon>
        <taxon>Maritalea</taxon>
    </lineage>
</organism>
<evidence type="ECO:0000313" key="3">
    <source>
        <dbReference type="Proteomes" id="UP001161405"/>
    </source>
</evidence>
<proteinExistence type="predicted"/>
<dbReference type="Pfam" id="PF06568">
    <property type="entry name" value="YjiS-like"/>
    <property type="match status" value="1"/>
</dbReference>
<gene>
    <name evidence="2" type="ORF">GCM10007879_25980</name>
</gene>
<keyword evidence="3" id="KW-1185">Reference proteome</keyword>